<feature type="compositionally biased region" description="Polar residues" evidence="6">
    <location>
        <begin position="1039"/>
        <end position="1054"/>
    </location>
</feature>
<dbReference type="OrthoDB" id="427368at2759"/>
<evidence type="ECO:0000313" key="10">
    <source>
        <dbReference type="EMBL" id="KAG8496659.1"/>
    </source>
</evidence>
<dbReference type="Pfam" id="PF24817">
    <property type="entry name" value="WD40_WDHD1_1st"/>
    <property type="match status" value="1"/>
</dbReference>
<dbReference type="PROSITE" id="PS50082">
    <property type="entry name" value="WD_REPEATS_2"/>
    <property type="match status" value="3"/>
</dbReference>
<evidence type="ECO:0008006" key="12">
    <source>
        <dbReference type="Google" id="ProtNLM"/>
    </source>
</evidence>
<evidence type="ECO:0000259" key="9">
    <source>
        <dbReference type="Pfam" id="PF24817"/>
    </source>
</evidence>
<name>A0A8J6D5N4_9ROSI</name>
<feature type="domain" description="WDHD1 first WD40" evidence="9">
    <location>
        <begin position="99"/>
        <end position="380"/>
    </location>
</feature>
<dbReference type="SUPFAM" id="SSF50978">
    <property type="entry name" value="WD40 repeat-like"/>
    <property type="match status" value="1"/>
</dbReference>
<gene>
    <name evidence="10" type="ORF">CXB51_007798</name>
</gene>
<evidence type="ECO:0000256" key="4">
    <source>
        <dbReference type="ARBA" id="ARBA00023242"/>
    </source>
</evidence>
<dbReference type="GO" id="GO:0006281">
    <property type="term" value="P:DNA repair"/>
    <property type="evidence" value="ECO:0007669"/>
    <property type="project" value="TreeGrafter"/>
</dbReference>
<feature type="domain" description="WDHD1/CFT4 helical bundle" evidence="8">
    <location>
        <begin position="791"/>
        <end position="895"/>
    </location>
</feature>
<keyword evidence="4" id="KW-0539">Nucleus</keyword>
<dbReference type="AlphaFoldDB" id="A0A8J6D5N4"/>
<evidence type="ECO:0000256" key="3">
    <source>
        <dbReference type="ARBA" id="ARBA00022737"/>
    </source>
</evidence>
<feature type="domain" description="WDHD1/CFT4 second beta-propeller" evidence="7">
    <location>
        <begin position="499"/>
        <end position="782"/>
    </location>
</feature>
<proteinExistence type="predicted"/>
<dbReference type="InterPro" id="IPR022100">
    <property type="entry name" value="WDHD1/CFT4_beta-prop_2nd"/>
</dbReference>
<feature type="region of interest" description="Disordered" evidence="6">
    <location>
        <begin position="948"/>
        <end position="1054"/>
    </location>
</feature>
<keyword evidence="3" id="KW-0677">Repeat</keyword>
<dbReference type="PROSITE" id="PS50294">
    <property type="entry name" value="WD_REPEATS_REGION"/>
    <property type="match status" value="3"/>
</dbReference>
<comment type="subcellular location">
    <subcellularLocation>
        <location evidence="1">Nucleus</location>
    </subcellularLocation>
</comment>
<dbReference type="PROSITE" id="PS00678">
    <property type="entry name" value="WD_REPEATS_1"/>
    <property type="match status" value="1"/>
</dbReference>
<feature type="repeat" description="WD" evidence="5">
    <location>
        <begin position="309"/>
        <end position="350"/>
    </location>
</feature>
<dbReference type="Pfam" id="PF12341">
    <property type="entry name" value="Mcl1_mid"/>
    <property type="match status" value="1"/>
</dbReference>
<feature type="compositionally biased region" description="Basic and acidic residues" evidence="6">
    <location>
        <begin position="963"/>
        <end position="972"/>
    </location>
</feature>
<dbReference type="InterPro" id="IPR048591">
    <property type="entry name" value="WDHD1/CFT4_hel"/>
</dbReference>
<dbReference type="CDD" id="cd00200">
    <property type="entry name" value="WD40"/>
    <property type="match status" value="1"/>
</dbReference>
<organism evidence="10 11">
    <name type="scientific">Gossypium anomalum</name>
    <dbReference type="NCBI Taxonomy" id="47600"/>
    <lineage>
        <taxon>Eukaryota</taxon>
        <taxon>Viridiplantae</taxon>
        <taxon>Streptophyta</taxon>
        <taxon>Embryophyta</taxon>
        <taxon>Tracheophyta</taxon>
        <taxon>Spermatophyta</taxon>
        <taxon>Magnoliopsida</taxon>
        <taxon>eudicotyledons</taxon>
        <taxon>Gunneridae</taxon>
        <taxon>Pentapetalae</taxon>
        <taxon>rosids</taxon>
        <taxon>malvids</taxon>
        <taxon>Malvales</taxon>
        <taxon>Malvaceae</taxon>
        <taxon>Malvoideae</taxon>
        <taxon>Gossypium</taxon>
    </lineage>
</organism>
<evidence type="ECO:0000256" key="5">
    <source>
        <dbReference type="PROSITE-ProRule" id="PRU00221"/>
    </source>
</evidence>
<feature type="compositionally biased region" description="Basic and acidic residues" evidence="6">
    <location>
        <begin position="461"/>
        <end position="485"/>
    </location>
</feature>
<feature type="repeat" description="WD" evidence="5">
    <location>
        <begin position="133"/>
        <end position="174"/>
    </location>
</feature>
<dbReference type="InterPro" id="IPR015943">
    <property type="entry name" value="WD40/YVTN_repeat-like_dom_sf"/>
</dbReference>
<evidence type="ECO:0000256" key="1">
    <source>
        <dbReference type="ARBA" id="ARBA00004123"/>
    </source>
</evidence>
<dbReference type="GO" id="GO:0003682">
    <property type="term" value="F:chromatin binding"/>
    <property type="evidence" value="ECO:0007669"/>
    <property type="project" value="TreeGrafter"/>
</dbReference>
<evidence type="ECO:0000256" key="6">
    <source>
        <dbReference type="SAM" id="MobiDB-lite"/>
    </source>
</evidence>
<feature type="compositionally biased region" description="Basic and acidic residues" evidence="6">
    <location>
        <begin position="428"/>
        <end position="438"/>
    </location>
</feature>
<feature type="repeat" description="WD" evidence="5">
    <location>
        <begin position="217"/>
        <end position="258"/>
    </location>
</feature>
<feature type="compositionally biased region" description="Polar residues" evidence="6">
    <location>
        <begin position="1014"/>
        <end position="1024"/>
    </location>
</feature>
<feature type="region of interest" description="Disordered" evidence="6">
    <location>
        <begin position="419"/>
        <end position="485"/>
    </location>
</feature>
<evidence type="ECO:0000259" key="7">
    <source>
        <dbReference type="Pfam" id="PF12341"/>
    </source>
</evidence>
<dbReference type="InterPro" id="IPR001680">
    <property type="entry name" value="WD40_rpt"/>
</dbReference>
<sequence length="1054" mass="116916">MGVIFARIQCKVRSMSHGTIRHSGRPMPERKANRFLLIELFPSKFPFLPAKPIIHGPISRQKPYPLEFTRRPKAYAMKIKSVKLREAHEVNSNASFCSILWDLQAHHLVTASSSQPSISIHDPLLHSSPPRVLRHHRDGVTALAVSPNSTCLASGSIDHSVKLYKFPGGEFETNITRFTLPIRALSFNKSGSMLAAAGDDEGIKLINTIDGSIARVLKGHRGPVTGLAFDPNGEYLASIDSIGTVIYWELQSGRTLYTLKGVAPDTGSDTSVLNVLSWSPDGETLAVPGMKNDIVMYDRDTAEKLFTLRGDHMQPICFMSWSPNGRYMATSSLDKQVLIWDVKRQQDIDRQKFDERICCMAWKPIGNALAVIDVMGKYGVWESVVPSSMKSPTEDIPNSQTRNSNGLLFFDEEDQDLSMSGSLSDLGEDSHGESEPPSRKRLRKQSVIDDDQHEDFYDELNLVRKTEPQRKVPRVNKENSDKEKDALKARTAFRPKMQEAFQPGSTPPHPGKRHFLCYNMLGSITTIKHDEYSHIEIDFHDTSTGPRVPPMTDHYGFTMASLNENGSVFANPCKGEKNMSTLMYRPFRSWANNSEWYMRFEGEEVKAVALGSTWVAAVTSLNFLRIFTNGGLQKHILSLNGPVVTAAGFSNELAIVTHVSDCLPSNEQMLEFSLFNISKGTQVFKGRLPLSPGSYLTWFGFSEEGQITSYDSKGILRVFTSQYGGTWLPLFSASKERKSGENYWVVGLNASKLFCVVCKNPDTFPQVLPKPVLTLLNLSFPLASSDLGEEALENEFMLNNLNLSQIQNRIEVTAAEGLDTSGLDDEAFDIEAAQDRCIFRLIASCCNSDKLVRAIELVKLLSIEKSVRGAIQLATALKLPILAERFNDILEERLRNKAEVSNATTLSSKHDPATKRSEISEPIVSSSSAKLSAPLFTMKVKSLDRVKFGKQKTDSDQSTNLADSKEVKDAERNGGSSHVSSVKEVKNLETRCPLNPFSKLPNIQEGKKVEEAAGSQSEGPSNKSSNEEAKKVVGEVTGKQCQRPSNPFLKSTVK</sequence>
<dbReference type="InterPro" id="IPR019775">
    <property type="entry name" value="WD40_repeat_CS"/>
</dbReference>
<feature type="compositionally biased region" description="Acidic residues" evidence="6">
    <location>
        <begin position="448"/>
        <end position="458"/>
    </location>
</feature>
<dbReference type="PANTHER" id="PTHR19932:SF10">
    <property type="entry name" value="WD REPEAT AND HMG-BOX DNA-BINDING PROTEIN 1"/>
    <property type="match status" value="1"/>
</dbReference>
<feature type="region of interest" description="Disordered" evidence="6">
    <location>
        <begin position="900"/>
        <end position="923"/>
    </location>
</feature>
<dbReference type="InterPro" id="IPR036322">
    <property type="entry name" value="WD40_repeat_dom_sf"/>
</dbReference>
<dbReference type="GO" id="GO:0006261">
    <property type="term" value="P:DNA-templated DNA replication"/>
    <property type="evidence" value="ECO:0007669"/>
    <property type="project" value="TreeGrafter"/>
</dbReference>
<dbReference type="Pfam" id="PF20946">
    <property type="entry name" value="Ctf4_C"/>
    <property type="match status" value="1"/>
</dbReference>
<evidence type="ECO:0000313" key="11">
    <source>
        <dbReference type="Proteomes" id="UP000701853"/>
    </source>
</evidence>
<keyword evidence="2 5" id="KW-0853">WD repeat</keyword>
<dbReference type="GO" id="GO:0000278">
    <property type="term" value="P:mitotic cell cycle"/>
    <property type="evidence" value="ECO:0007669"/>
    <property type="project" value="TreeGrafter"/>
</dbReference>
<dbReference type="SMART" id="SM00320">
    <property type="entry name" value="WD40"/>
    <property type="match status" value="5"/>
</dbReference>
<dbReference type="PANTHER" id="PTHR19932">
    <property type="entry name" value="WD REPEAT AND HMG-BOX DNA BINDING PROTEIN"/>
    <property type="match status" value="1"/>
</dbReference>
<comment type="caution">
    <text evidence="10">The sequence shown here is derived from an EMBL/GenBank/DDBJ whole genome shotgun (WGS) entry which is preliminary data.</text>
</comment>
<dbReference type="InterPro" id="IPR057646">
    <property type="entry name" value="WD40_WDHD1_1st"/>
</dbReference>
<accession>A0A8J6D5N4</accession>
<feature type="compositionally biased region" description="Basic and acidic residues" evidence="6">
    <location>
        <begin position="908"/>
        <end position="919"/>
    </location>
</feature>
<dbReference type="FunFam" id="2.130.10.10:FF:002324">
    <property type="entry name" value="Transducin family protein / WD-40 repeat family protein"/>
    <property type="match status" value="1"/>
</dbReference>
<dbReference type="Proteomes" id="UP000701853">
    <property type="component" value="Chromosome 4"/>
</dbReference>
<dbReference type="Gene3D" id="2.130.10.10">
    <property type="entry name" value="YVTN repeat-like/Quinoprotein amine dehydrogenase"/>
    <property type="match status" value="2"/>
</dbReference>
<dbReference type="GO" id="GO:0043596">
    <property type="term" value="C:nuclear replication fork"/>
    <property type="evidence" value="ECO:0007669"/>
    <property type="project" value="TreeGrafter"/>
</dbReference>
<evidence type="ECO:0000259" key="8">
    <source>
        <dbReference type="Pfam" id="PF20946"/>
    </source>
</evidence>
<evidence type="ECO:0000256" key="2">
    <source>
        <dbReference type="ARBA" id="ARBA00022574"/>
    </source>
</evidence>
<protein>
    <recommendedName>
        <fullName evidence="12">Minichromosome loss protein Mcl1 middle region domain-containing protein</fullName>
    </recommendedName>
</protein>
<keyword evidence="11" id="KW-1185">Reference proteome</keyword>
<dbReference type="EMBL" id="JAHUZN010000004">
    <property type="protein sequence ID" value="KAG8496659.1"/>
    <property type="molecule type" value="Genomic_DNA"/>
</dbReference>
<reference evidence="10 11" key="1">
    <citation type="journal article" date="2021" name="bioRxiv">
        <title>The Gossypium anomalum genome as a resource for cotton improvement and evolutionary analysis of hybrid incompatibility.</title>
        <authorList>
            <person name="Grover C.E."/>
            <person name="Yuan D."/>
            <person name="Arick M.A."/>
            <person name="Miller E.R."/>
            <person name="Hu G."/>
            <person name="Peterson D.G."/>
            <person name="Wendel J.F."/>
            <person name="Udall J.A."/>
        </authorList>
    </citation>
    <scope>NUCLEOTIDE SEQUENCE [LARGE SCALE GENOMIC DNA]</scope>
    <source>
        <strain evidence="10">JFW-Udall</strain>
        <tissue evidence="10">Leaf</tissue>
    </source>
</reference>